<sequence>KSILQPPYNGPYEVISRTAKTFVVRIQGKDVTVSIDRLKPAYILAADDGDD</sequence>
<dbReference type="InParanoid" id="E2AG23"/>
<proteinExistence type="predicted"/>
<dbReference type="OMA" id="TFVVRIQ"/>
<organism evidence="2">
    <name type="scientific">Camponotus floridanus</name>
    <name type="common">Florida carpenter ant</name>
    <dbReference type="NCBI Taxonomy" id="104421"/>
    <lineage>
        <taxon>Eukaryota</taxon>
        <taxon>Metazoa</taxon>
        <taxon>Ecdysozoa</taxon>
        <taxon>Arthropoda</taxon>
        <taxon>Hexapoda</taxon>
        <taxon>Insecta</taxon>
        <taxon>Pterygota</taxon>
        <taxon>Neoptera</taxon>
        <taxon>Endopterygota</taxon>
        <taxon>Hymenoptera</taxon>
        <taxon>Apocrita</taxon>
        <taxon>Aculeata</taxon>
        <taxon>Formicoidea</taxon>
        <taxon>Formicidae</taxon>
        <taxon>Formicinae</taxon>
        <taxon>Camponotus</taxon>
    </lineage>
</organism>
<gene>
    <name evidence="1" type="ORF">EAG_00467</name>
</gene>
<dbReference type="AlphaFoldDB" id="E2AG23"/>
<feature type="non-terminal residue" evidence="1">
    <location>
        <position position="1"/>
    </location>
</feature>
<dbReference type="EMBL" id="GL439227">
    <property type="protein sequence ID" value="EFN67616.1"/>
    <property type="molecule type" value="Genomic_DNA"/>
</dbReference>
<evidence type="ECO:0000313" key="1">
    <source>
        <dbReference type="EMBL" id="EFN67616.1"/>
    </source>
</evidence>
<keyword evidence="2" id="KW-1185">Reference proteome</keyword>
<reference evidence="1 2" key="1">
    <citation type="journal article" date="2010" name="Science">
        <title>Genomic comparison of the ants Camponotus floridanus and Harpegnathos saltator.</title>
        <authorList>
            <person name="Bonasio R."/>
            <person name="Zhang G."/>
            <person name="Ye C."/>
            <person name="Mutti N.S."/>
            <person name="Fang X."/>
            <person name="Qin N."/>
            <person name="Donahue G."/>
            <person name="Yang P."/>
            <person name="Li Q."/>
            <person name="Li C."/>
            <person name="Zhang P."/>
            <person name="Huang Z."/>
            <person name="Berger S.L."/>
            <person name="Reinberg D."/>
            <person name="Wang J."/>
            <person name="Liebig J."/>
        </authorList>
    </citation>
    <scope>NUCLEOTIDE SEQUENCE [LARGE SCALE GENOMIC DNA]</scope>
    <source>
        <strain evidence="2">C129</strain>
    </source>
</reference>
<dbReference type="Proteomes" id="UP000000311">
    <property type="component" value="Unassembled WGS sequence"/>
</dbReference>
<protein>
    <submittedName>
        <fullName evidence="1">Uncharacterized protein</fullName>
    </submittedName>
</protein>
<name>E2AG23_CAMFO</name>
<accession>E2AG23</accession>
<evidence type="ECO:0000313" key="2">
    <source>
        <dbReference type="Proteomes" id="UP000000311"/>
    </source>
</evidence>
<dbReference type="OrthoDB" id="422540at2759"/>
<feature type="non-terminal residue" evidence="1">
    <location>
        <position position="51"/>
    </location>
</feature>